<dbReference type="Pfam" id="PF18998">
    <property type="entry name" value="Flg_new_2"/>
    <property type="match status" value="1"/>
</dbReference>
<feature type="domain" description="Bacterial repeat" evidence="1">
    <location>
        <begin position="65"/>
        <end position="123"/>
    </location>
</feature>
<dbReference type="InterPro" id="IPR053139">
    <property type="entry name" value="Surface_bspA-like"/>
</dbReference>
<dbReference type="Pfam" id="PF13306">
    <property type="entry name" value="LRR_5"/>
    <property type="match status" value="1"/>
</dbReference>
<proteinExistence type="predicted"/>
<organism evidence="2 3">
    <name type="scientific">Treponema vincentii</name>
    <dbReference type="NCBI Taxonomy" id="69710"/>
    <lineage>
        <taxon>Bacteria</taxon>
        <taxon>Pseudomonadati</taxon>
        <taxon>Spirochaetota</taxon>
        <taxon>Spirochaetia</taxon>
        <taxon>Spirochaetales</taxon>
        <taxon>Treponemataceae</taxon>
        <taxon>Treponema</taxon>
    </lineage>
</organism>
<accession>A0A6P1Y2D1</accession>
<evidence type="ECO:0000313" key="3">
    <source>
        <dbReference type="Proteomes" id="UP000464374"/>
    </source>
</evidence>
<dbReference type="SUPFAM" id="SSF52058">
    <property type="entry name" value="L domain-like"/>
    <property type="match status" value="1"/>
</dbReference>
<dbReference type="InterPro" id="IPR026906">
    <property type="entry name" value="LRR_5"/>
</dbReference>
<dbReference type="KEGG" id="trz:GWP43_11090"/>
<dbReference type="Gene3D" id="3.80.10.10">
    <property type="entry name" value="Ribonuclease Inhibitor"/>
    <property type="match status" value="2"/>
</dbReference>
<dbReference type="PANTHER" id="PTHR45661">
    <property type="entry name" value="SURFACE ANTIGEN"/>
    <property type="match status" value="1"/>
</dbReference>
<gene>
    <name evidence="2" type="ORF">GWP43_11090</name>
</gene>
<evidence type="ECO:0000259" key="1">
    <source>
        <dbReference type="Pfam" id="PF18998"/>
    </source>
</evidence>
<dbReference type="AlphaFoldDB" id="A0A6P1Y2D1"/>
<dbReference type="Proteomes" id="UP000464374">
    <property type="component" value="Chromosome"/>
</dbReference>
<dbReference type="EMBL" id="CP048020">
    <property type="protein sequence ID" value="QHX43901.1"/>
    <property type="molecule type" value="Genomic_DNA"/>
</dbReference>
<evidence type="ECO:0000313" key="2">
    <source>
        <dbReference type="EMBL" id="QHX43901.1"/>
    </source>
</evidence>
<dbReference type="PANTHER" id="PTHR45661:SF3">
    <property type="entry name" value="IG-LIKE DOMAIN-CONTAINING PROTEIN"/>
    <property type="match status" value="1"/>
</dbReference>
<dbReference type="InterPro" id="IPR032675">
    <property type="entry name" value="LRR_dom_sf"/>
</dbReference>
<name>A0A6P1Y2D1_9SPIR</name>
<reference evidence="2 3" key="1">
    <citation type="submission" date="2020-01" db="EMBL/GenBank/DDBJ databases">
        <title>Complete genome sequence of a human oral phylogroup 1 Treponema sp. strain ATCC 700766, originally isolated from periodontitis dental plaque.</title>
        <authorList>
            <person name="Chan Y."/>
            <person name="Huo Y.-B."/>
            <person name="Yu X.-L."/>
            <person name="Zeng H."/>
            <person name="Leung W.-K."/>
            <person name="Watt R.M."/>
        </authorList>
    </citation>
    <scope>NUCLEOTIDE SEQUENCE [LARGE SCALE GENOMIC DNA]</scope>
    <source>
        <strain evidence="2 3">OMZ 804</strain>
    </source>
</reference>
<dbReference type="InterPro" id="IPR044060">
    <property type="entry name" value="Bacterial_rp_domain"/>
</dbReference>
<sequence length="550" mass="59989">MRTQKKKGTQMKRVAVLSLLFVFVYAGCKQVISKPMVQTENVELTLTQSTANGSVSATVDGNPLTFTENKAQVEKGKTVVFTAVPADGYRVKKWTGTDNPASTDKTAVLTVKENATVSVEFESTAVPVQKFNVTFTQPKLGSLKAQLDGTPFTGGEVEKGKVIVFTADIPGCCRIKQWNGTDTPAHTNPLATLTVSAPVTVSVDLEYNSIVDSSLLTINNGVLEKCDPAAEGVVEIPAGVTAIKDEAFKSCPYITGVLIPNSVTEIGKEAFYECERLTAISIPEGVTSIGKSAFYNCKRLTAVDIPNSVTTIGEVAFVYCSQLRSITLPKDLTVISRRMFYQCNDLETIQLPESITDIGAGAFDYCTNLEAITLPKRITEIKGDTFSNCRSLRTFNWGEAQVRTIGSSAFENCGLNDIVLPKTVTAINKRAFANSHIESIKITSENIEMGELIVYNCERLKNFVILSQSCTFNFSSDDSHNRYYKLFSFEELIRYGKPYGDPPRFNTRWALRGIVPSGLKVTVKLETVKNTLVSPGGIPATQITVDPALK</sequence>
<dbReference type="RefSeq" id="WP_162664206.1">
    <property type="nucleotide sequence ID" value="NZ_CP048020.1"/>
</dbReference>
<protein>
    <submittedName>
        <fullName evidence="2">Leucine-rich repeat domain-containing protein</fullName>
    </submittedName>
</protein>